<evidence type="ECO:0000313" key="1">
    <source>
        <dbReference type="EMBL" id="QQQ17756.1"/>
    </source>
</evidence>
<name>A0ABX7BJL6_9CAUL</name>
<reference evidence="1 2" key="1">
    <citation type="submission" date="2021-01" db="EMBL/GenBank/DDBJ databases">
        <title>Brevundimonas vitis sp. nov., an bacterium isolated from grape (Vitis vinifera).</title>
        <authorList>
            <person name="Jiang L."/>
            <person name="Lee J."/>
        </authorList>
    </citation>
    <scope>NUCLEOTIDE SEQUENCE [LARGE SCALE GENOMIC DNA]</scope>
    <source>
        <strain evidence="1 2">GRTSA-9</strain>
    </source>
</reference>
<dbReference type="RefSeq" id="WP_201102132.1">
    <property type="nucleotide sequence ID" value="NZ_CP067977.1"/>
</dbReference>
<dbReference type="Proteomes" id="UP000595448">
    <property type="component" value="Chromosome"/>
</dbReference>
<gene>
    <name evidence="1" type="ORF">JIP62_10470</name>
</gene>
<accession>A0ABX7BJL6</accession>
<sequence>MMTVAPSDPTGIIQVAAGVKQIVDAFAPLITVVGALGGVWLGSWMQTKHAAHTYQQQRIDRLDDERRVALTSATKAAELKAFSAYRVATLLEAYAKDCARKSNVRSSHIDSFTFPDEIDWVPLGPLLAARVRDFETSVELVWNSTGHRIEATDRSDDTRMQKMKRIYEEAIAKLGLEAWELAVDLRQDAGLPELQIPPLGWNFIDTLRSRIPAD</sequence>
<organism evidence="1 2">
    <name type="scientific">Brevundimonas vitisensis</name>
    <dbReference type="NCBI Taxonomy" id="2800818"/>
    <lineage>
        <taxon>Bacteria</taxon>
        <taxon>Pseudomonadati</taxon>
        <taxon>Pseudomonadota</taxon>
        <taxon>Alphaproteobacteria</taxon>
        <taxon>Caulobacterales</taxon>
        <taxon>Caulobacteraceae</taxon>
        <taxon>Brevundimonas</taxon>
    </lineage>
</organism>
<dbReference type="EMBL" id="CP067977">
    <property type="protein sequence ID" value="QQQ17756.1"/>
    <property type="molecule type" value="Genomic_DNA"/>
</dbReference>
<keyword evidence="2" id="KW-1185">Reference proteome</keyword>
<protein>
    <recommendedName>
        <fullName evidence="3">DUF4760 domain-containing protein</fullName>
    </recommendedName>
</protein>
<evidence type="ECO:0008006" key="3">
    <source>
        <dbReference type="Google" id="ProtNLM"/>
    </source>
</evidence>
<proteinExistence type="predicted"/>
<evidence type="ECO:0000313" key="2">
    <source>
        <dbReference type="Proteomes" id="UP000595448"/>
    </source>
</evidence>